<dbReference type="PANTHER" id="PTHR17204:SF23">
    <property type="entry name" value="U1 SMALL NUCLEAR RIBONUCLEOPROTEIN COMPONENT PRP42"/>
    <property type="match status" value="1"/>
</dbReference>
<dbReference type="GO" id="GO:0071004">
    <property type="term" value="C:U2-type prespliceosome"/>
    <property type="evidence" value="ECO:0007669"/>
    <property type="project" value="TreeGrafter"/>
</dbReference>
<evidence type="ECO:0000256" key="2">
    <source>
        <dbReference type="ARBA" id="ARBA00022664"/>
    </source>
</evidence>
<dbReference type="AlphaFoldDB" id="A0A1G4IWB1"/>
<protein>
    <submittedName>
        <fullName evidence="6">LAMI_0B05116g1_1</fullName>
    </submittedName>
</protein>
<evidence type="ECO:0000256" key="1">
    <source>
        <dbReference type="ARBA" id="ARBA00004123"/>
    </source>
</evidence>
<keyword evidence="5" id="KW-0539">Nucleus</keyword>
<dbReference type="Proteomes" id="UP000191024">
    <property type="component" value="Chromosome B"/>
</dbReference>
<dbReference type="Pfam" id="PF23240">
    <property type="entry name" value="HAT_PRP39_N"/>
    <property type="match status" value="1"/>
</dbReference>
<evidence type="ECO:0000313" key="7">
    <source>
        <dbReference type="Proteomes" id="UP000191024"/>
    </source>
</evidence>
<dbReference type="STRING" id="1230905.A0A1G4IWB1"/>
<dbReference type="GO" id="GO:0005685">
    <property type="term" value="C:U1 snRNP"/>
    <property type="evidence" value="ECO:0007669"/>
    <property type="project" value="TreeGrafter"/>
</dbReference>
<organism evidence="6 7">
    <name type="scientific">Lachancea mirantina</name>
    <dbReference type="NCBI Taxonomy" id="1230905"/>
    <lineage>
        <taxon>Eukaryota</taxon>
        <taxon>Fungi</taxon>
        <taxon>Dikarya</taxon>
        <taxon>Ascomycota</taxon>
        <taxon>Saccharomycotina</taxon>
        <taxon>Saccharomycetes</taxon>
        <taxon>Saccharomycetales</taxon>
        <taxon>Saccharomycetaceae</taxon>
        <taxon>Lachancea</taxon>
    </lineage>
</organism>
<accession>A0A1G4IWB1</accession>
<dbReference type="SMART" id="SM00386">
    <property type="entry name" value="HAT"/>
    <property type="match status" value="3"/>
</dbReference>
<proteinExistence type="predicted"/>
<dbReference type="Gene3D" id="1.25.40.10">
    <property type="entry name" value="Tetratricopeptide repeat domain"/>
    <property type="match status" value="2"/>
</dbReference>
<gene>
    <name evidence="6" type="ORF">LAMI_0B05116G</name>
</gene>
<dbReference type="OrthoDB" id="10265668at2759"/>
<keyword evidence="4" id="KW-0508">mRNA splicing</keyword>
<dbReference type="InterPro" id="IPR003107">
    <property type="entry name" value="HAT"/>
</dbReference>
<keyword evidence="2" id="KW-0507">mRNA processing</keyword>
<evidence type="ECO:0000256" key="3">
    <source>
        <dbReference type="ARBA" id="ARBA00022737"/>
    </source>
</evidence>
<dbReference type="InterPro" id="IPR059164">
    <property type="entry name" value="HAT_PRP39_C"/>
</dbReference>
<evidence type="ECO:0000313" key="6">
    <source>
        <dbReference type="EMBL" id="SCU81189.1"/>
    </source>
</evidence>
<dbReference type="GO" id="GO:0000243">
    <property type="term" value="C:commitment complex"/>
    <property type="evidence" value="ECO:0007669"/>
    <property type="project" value="TreeGrafter"/>
</dbReference>
<evidence type="ECO:0000256" key="5">
    <source>
        <dbReference type="ARBA" id="ARBA00023242"/>
    </source>
</evidence>
<sequence>MDFALEDVLDENYGPLSLKVSQYPKNLKYWEQVLNYLLKKASPLNKSIDERLANLIRFTYSGMLSHFPFLENYYIDYALFELKLGNVKEMHRVFKEGLLKFNNRSLLLWVEYLKLCNELIADNKQLFRKYELAEQSVGLHFFSGEFWELYLDQILLRSNSPKPYLLVLRKVLEVPIYSFSAFYSKWLTAVDEIRDLKQLTYFLPELEVAKRLKIDMRKVSRRGPDVQDAKRQLKKFTKELYMVVQHRTLEIYNLFEIHLKTQFQTSYETLLSYDEIVSWRKYLNYTIETGEKTLIMLNFQRALVPLAHYDIIWLMYANWLQKDETNFAYAKNVLLQGLQISQRKVRILKSLALVLIRLGKRQDLINVFGSLQEAFGNKIEAVDDFELFMDYFKITTFLQELVSQGDQDLQAARNSLSFDPPLVLAMKRLSYGTHKNGQMELLHVLCEMYNRFSGPELQREIFDRILDQGWEFYLSNGKFWLELCKRIWFDTDISYLEKRRYITKTVWPKAARYRKTTKPEMDYFRKSYLPEDSEAFASLFKCVHKTPDTN</sequence>
<keyword evidence="7" id="KW-1185">Reference proteome</keyword>
<dbReference type="InterPro" id="IPR011990">
    <property type="entry name" value="TPR-like_helical_dom_sf"/>
</dbReference>
<dbReference type="SUPFAM" id="SSF48452">
    <property type="entry name" value="TPR-like"/>
    <property type="match status" value="1"/>
</dbReference>
<name>A0A1G4IWB1_9SACH</name>
<comment type="subcellular location">
    <subcellularLocation>
        <location evidence="1">Nucleus</location>
    </subcellularLocation>
</comment>
<dbReference type="PANTHER" id="PTHR17204">
    <property type="entry name" value="PRE-MRNA PROCESSING PROTEIN PRP39-RELATED"/>
    <property type="match status" value="1"/>
</dbReference>
<reference evidence="6 7" key="1">
    <citation type="submission" date="2016-03" db="EMBL/GenBank/DDBJ databases">
        <authorList>
            <person name="Devillers H."/>
        </authorList>
    </citation>
    <scope>NUCLEOTIDE SEQUENCE [LARGE SCALE GENOMIC DNA]</scope>
    <source>
        <strain evidence="6">CBS 11717</strain>
    </source>
</reference>
<dbReference type="GO" id="GO:0000395">
    <property type="term" value="P:mRNA 5'-splice site recognition"/>
    <property type="evidence" value="ECO:0007669"/>
    <property type="project" value="TreeGrafter"/>
</dbReference>
<dbReference type="GO" id="GO:0030627">
    <property type="term" value="F:pre-mRNA 5'-splice site binding"/>
    <property type="evidence" value="ECO:0007669"/>
    <property type="project" value="TreeGrafter"/>
</dbReference>
<dbReference type="Pfam" id="PF23241">
    <property type="entry name" value="HAT_PRP39_C"/>
    <property type="match status" value="1"/>
</dbReference>
<evidence type="ECO:0000256" key="4">
    <source>
        <dbReference type="ARBA" id="ARBA00023187"/>
    </source>
</evidence>
<dbReference type="EMBL" id="LT598464">
    <property type="protein sequence ID" value="SCU81189.1"/>
    <property type="molecule type" value="Genomic_DNA"/>
</dbReference>
<keyword evidence="3" id="KW-0677">Repeat</keyword>